<accession>A0AA40EPF1</accession>
<evidence type="ECO:0000313" key="2">
    <source>
        <dbReference type="Proteomes" id="UP001172155"/>
    </source>
</evidence>
<reference evidence="1" key="1">
    <citation type="submission" date="2023-06" db="EMBL/GenBank/DDBJ databases">
        <title>Genome-scale phylogeny and comparative genomics of the fungal order Sordariales.</title>
        <authorList>
            <consortium name="Lawrence Berkeley National Laboratory"/>
            <person name="Hensen N."/>
            <person name="Bonometti L."/>
            <person name="Westerberg I."/>
            <person name="Brannstrom I.O."/>
            <person name="Guillou S."/>
            <person name="Cros-Aarteil S."/>
            <person name="Calhoun S."/>
            <person name="Haridas S."/>
            <person name="Kuo A."/>
            <person name="Mondo S."/>
            <person name="Pangilinan J."/>
            <person name="Riley R."/>
            <person name="LaButti K."/>
            <person name="Andreopoulos B."/>
            <person name="Lipzen A."/>
            <person name="Chen C."/>
            <person name="Yanf M."/>
            <person name="Daum C."/>
            <person name="Ng V."/>
            <person name="Clum A."/>
            <person name="Steindorff A."/>
            <person name="Ohm R."/>
            <person name="Martin F."/>
            <person name="Silar P."/>
            <person name="Natvig D."/>
            <person name="Lalanne C."/>
            <person name="Gautier V."/>
            <person name="Ament-velasquez S.L."/>
            <person name="Kruys A."/>
            <person name="Hutchinson M.I."/>
            <person name="Powell A.J."/>
            <person name="Barry K."/>
            <person name="Miller A.N."/>
            <person name="Grigoriev I.V."/>
            <person name="Debuchy R."/>
            <person name="Gladieux P."/>
            <person name="Thoren M.H."/>
            <person name="Johannesson H."/>
        </authorList>
    </citation>
    <scope>NUCLEOTIDE SEQUENCE</scope>
    <source>
        <strain evidence="1">SMH3187-1</strain>
    </source>
</reference>
<gene>
    <name evidence="1" type="ORF">B0T18DRAFT_174594</name>
</gene>
<proteinExistence type="predicted"/>
<protein>
    <submittedName>
        <fullName evidence="1">Uncharacterized protein</fullName>
    </submittedName>
</protein>
<dbReference type="EMBL" id="JAUKUD010000005">
    <property type="protein sequence ID" value="KAK0743036.1"/>
    <property type="molecule type" value="Genomic_DNA"/>
</dbReference>
<dbReference type="AlphaFoldDB" id="A0AA40EPF1"/>
<comment type="caution">
    <text evidence="1">The sequence shown here is derived from an EMBL/GenBank/DDBJ whole genome shotgun (WGS) entry which is preliminary data.</text>
</comment>
<name>A0AA40EPF1_9PEZI</name>
<dbReference type="Proteomes" id="UP001172155">
    <property type="component" value="Unassembled WGS sequence"/>
</dbReference>
<sequence length="101" mass="11512">MLCSSHGRTTPNLHRPYGRALAQITPSTPIVSILPIPHYLHHHYQPSPPRLHLRIPQHYTFLSASWCHAVCLPPKSQVSPSNALWYQTPFHVLLLSLLLRV</sequence>
<organism evidence="1 2">
    <name type="scientific">Schizothecium vesticola</name>
    <dbReference type="NCBI Taxonomy" id="314040"/>
    <lineage>
        <taxon>Eukaryota</taxon>
        <taxon>Fungi</taxon>
        <taxon>Dikarya</taxon>
        <taxon>Ascomycota</taxon>
        <taxon>Pezizomycotina</taxon>
        <taxon>Sordariomycetes</taxon>
        <taxon>Sordariomycetidae</taxon>
        <taxon>Sordariales</taxon>
        <taxon>Schizotheciaceae</taxon>
        <taxon>Schizothecium</taxon>
    </lineage>
</organism>
<evidence type="ECO:0000313" key="1">
    <source>
        <dbReference type="EMBL" id="KAK0743036.1"/>
    </source>
</evidence>
<keyword evidence="2" id="KW-1185">Reference proteome</keyword>